<keyword evidence="3" id="KW-1185">Reference proteome</keyword>
<feature type="transmembrane region" description="Helical" evidence="1">
    <location>
        <begin position="27"/>
        <end position="45"/>
    </location>
</feature>
<sequence>MPNRRVGNKCAGYAQSFYKQNGKAQPILILAIALVVLLVAAQLALPTLVKNYLNKKLANMGDYSAHIEDVDIALWRGAYTLNSIKIVKTDRDIPVTFFESHSIDLAISWSVLFRGEVVADVELIEPEVHFVDANDDKVQTGAGTDWREMLQQLLPIRIERLAIKRGQLHFHNFQSDPPVHLVLSDLNGQFTGLSNRDDAKESTLSFKGTMLETAKLSIDGKLNPLGRFRNFDIKLKVENVDAVKLNELTEAYANFNMESGQGELLMSLKAEDGQLNGYARPILDNVTILDLSEDSDEGLINVVWESVMAALGQIFRNQPKDRIAAEIQISGSLDQENISPWQAFLSILHNAFVEAYDKQFRQE</sequence>
<keyword evidence="1" id="KW-0472">Membrane</keyword>
<comment type="caution">
    <text evidence="2">The sequence shown here is derived from an EMBL/GenBank/DDBJ whole genome shotgun (WGS) entry which is preliminary data.</text>
</comment>
<dbReference type="Pfam" id="PF05359">
    <property type="entry name" value="DUF748"/>
    <property type="match status" value="2"/>
</dbReference>
<keyword evidence="1" id="KW-0812">Transmembrane</keyword>
<dbReference type="InterPro" id="IPR008023">
    <property type="entry name" value="DUF748"/>
</dbReference>
<dbReference type="PANTHER" id="PTHR30441">
    <property type="entry name" value="DUF748 DOMAIN-CONTAINING PROTEIN"/>
    <property type="match status" value="1"/>
</dbReference>
<evidence type="ECO:0000313" key="3">
    <source>
        <dbReference type="Proteomes" id="UP001501476"/>
    </source>
</evidence>
<protein>
    <submittedName>
        <fullName evidence="2">DUF748 domain-containing protein</fullName>
    </submittedName>
</protein>
<dbReference type="InterPro" id="IPR052894">
    <property type="entry name" value="AsmA-related"/>
</dbReference>
<name>A0ABN0TJ52_9GAMM</name>
<evidence type="ECO:0000313" key="2">
    <source>
        <dbReference type="EMBL" id="GAA0222962.1"/>
    </source>
</evidence>
<keyword evidence="1" id="KW-1133">Transmembrane helix</keyword>
<dbReference type="RefSeq" id="WP_286304607.1">
    <property type="nucleotide sequence ID" value="NZ_AP027741.1"/>
</dbReference>
<accession>A0ABN0TJ52</accession>
<dbReference type="EMBL" id="BAAADG010000004">
    <property type="protein sequence ID" value="GAA0222962.1"/>
    <property type="molecule type" value="Genomic_DNA"/>
</dbReference>
<organism evidence="2 3">
    <name type="scientific">Methylophaga marina</name>
    <dbReference type="NCBI Taxonomy" id="45495"/>
    <lineage>
        <taxon>Bacteria</taxon>
        <taxon>Pseudomonadati</taxon>
        <taxon>Pseudomonadota</taxon>
        <taxon>Gammaproteobacteria</taxon>
        <taxon>Thiotrichales</taxon>
        <taxon>Piscirickettsiaceae</taxon>
        <taxon>Methylophaga</taxon>
    </lineage>
</organism>
<evidence type="ECO:0000256" key="1">
    <source>
        <dbReference type="SAM" id="Phobius"/>
    </source>
</evidence>
<proteinExistence type="predicted"/>
<dbReference type="Proteomes" id="UP001501476">
    <property type="component" value="Unassembled WGS sequence"/>
</dbReference>
<dbReference type="PANTHER" id="PTHR30441:SF8">
    <property type="entry name" value="DUF748 DOMAIN-CONTAINING PROTEIN"/>
    <property type="match status" value="1"/>
</dbReference>
<reference evidence="2 3" key="1">
    <citation type="journal article" date="2019" name="Int. J. Syst. Evol. Microbiol.">
        <title>The Global Catalogue of Microorganisms (GCM) 10K type strain sequencing project: providing services to taxonomists for standard genome sequencing and annotation.</title>
        <authorList>
            <consortium name="The Broad Institute Genomics Platform"/>
            <consortium name="The Broad Institute Genome Sequencing Center for Infectious Disease"/>
            <person name="Wu L."/>
            <person name="Ma J."/>
        </authorList>
    </citation>
    <scope>NUCLEOTIDE SEQUENCE [LARGE SCALE GENOMIC DNA]</scope>
    <source>
        <strain evidence="2 3">JCM 6886</strain>
    </source>
</reference>
<gene>
    <name evidence="2" type="ORF">GCM10008964_13160</name>
</gene>